<accession>A0A6S6LVQ5</accession>
<dbReference type="InterPro" id="IPR036138">
    <property type="entry name" value="PBP_dimer_sf"/>
</dbReference>
<evidence type="ECO:0000256" key="1">
    <source>
        <dbReference type="ARBA" id="ARBA00004370"/>
    </source>
</evidence>
<evidence type="ECO:0000313" key="6">
    <source>
        <dbReference type="EMBL" id="BCG45733.1"/>
    </source>
</evidence>
<keyword evidence="7" id="KW-1185">Reference proteome</keyword>
<dbReference type="Pfam" id="PF03717">
    <property type="entry name" value="PBP_dimer"/>
    <property type="match status" value="1"/>
</dbReference>
<evidence type="ECO:0000256" key="4">
    <source>
        <dbReference type="SAM" id="MobiDB-lite"/>
    </source>
</evidence>
<dbReference type="Gene3D" id="3.90.1310.10">
    <property type="entry name" value="Penicillin-binding protein 2a (Domain 2)"/>
    <property type="match status" value="1"/>
</dbReference>
<reference evidence="6 7" key="1">
    <citation type="submission" date="2020-06" db="EMBL/GenBank/DDBJ databases">
        <title>Interaction of electrochemicaly active bacteria, Geobacter bremensis R4 on different carbon anode.</title>
        <authorList>
            <person name="Meng L."/>
            <person name="Yoshida N."/>
        </authorList>
    </citation>
    <scope>NUCLEOTIDE SEQUENCE [LARGE SCALE GENOMIC DNA]</scope>
    <source>
        <strain evidence="6 7">R4</strain>
    </source>
</reference>
<evidence type="ECO:0000256" key="2">
    <source>
        <dbReference type="ARBA" id="ARBA00022645"/>
    </source>
</evidence>
<dbReference type="SUPFAM" id="SSF56519">
    <property type="entry name" value="Penicillin binding protein dimerisation domain"/>
    <property type="match status" value="1"/>
</dbReference>
<dbReference type="AlphaFoldDB" id="A0A6S6LVQ5"/>
<dbReference type="InterPro" id="IPR005311">
    <property type="entry name" value="PBP_dimer"/>
</dbReference>
<dbReference type="SUPFAM" id="SSF54184">
    <property type="entry name" value="Penicillin-binding protein 2x (pbp-2x), c-terminal domain"/>
    <property type="match status" value="1"/>
</dbReference>
<dbReference type="InterPro" id="IPR005543">
    <property type="entry name" value="PASTA_dom"/>
</dbReference>
<dbReference type="InterPro" id="IPR001460">
    <property type="entry name" value="PCN-bd_Tpept"/>
</dbReference>
<dbReference type="CDD" id="cd06575">
    <property type="entry name" value="PASTA_Pbp2x-like_2"/>
    <property type="match status" value="1"/>
</dbReference>
<comment type="subcellular location">
    <subcellularLocation>
        <location evidence="1">Membrane</location>
    </subcellularLocation>
</comment>
<dbReference type="InterPro" id="IPR050515">
    <property type="entry name" value="Beta-lactam/transpept"/>
</dbReference>
<keyword evidence="2" id="KW-0121">Carboxypeptidase</keyword>
<sequence length="664" mass="71032">MIEKREKWARVRMRFVALLFAIVFVATTGRAFYLQVLNNDRLVKLAEKQHQRIVALTPARGTIYDRTNAPFAVSIEMDSCYAETRNMDNIPQEAAQLAPLLGYSVQELEAKLKGAKNFVWLARRIPPEQAQKVKALGLEGVGFVKESKRFYPNSQVAAHVVGFTGVDPGGLEGVEKKYDATILGNTGFLVTERDALGRDIALKEGSEGKSGSKGNNVVLTLDKNVQYIAEKELTNAVVKNGAKAGIAIVMEPDTGRVLALANYPSFNPNSFADYGQAALRNRAIADSFEPGSTFKIFLVASALEAGVIRSGDMFNCENGSYRMYGRTIHDTHKYGALSVPQILKYSSNIGAAKIGSRLGPERLYAALTGFGFGEKSSIDLPGEASGMLRPQSKWYGIDLATISFGQGVTATALQITNAVSVVANGGNLMKPYLVDRIVDDNGVVLQQFAPQVKRRIISPETAKSVARMLEGVVVEGGTGTGAAVEGYRVAGKTGTAQKVEGRGYSASKRTASFVGFVPLEKPRLAIMVVVDEPTTSSYGGVVAAPAFSAIAQQTLCYLNVPPDKSLLARKKGAAPEKVAPKPEPAAEGGSVEGGSVEGGSVQGLEAGAMPNFRGMSMRQVLKVMEKRGLNVKLQGSGRAVEQNPAPGSRITTQDQVWVRFVPSA</sequence>
<dbReference type="Gene3D" id="1.10.150.770">
    <property type="match status" value="1"/>
</dbReference>
<dbReference type="Proteomes" id="UP000515472">
    <property type="component" value="Chromosome"/>
</dbReference>
<dbReference type="RefSeq" id="WP_185244089.1">
    <property type="nucleotide sequence ID" value="NZ_AP023213.1"/>
</dbReference>
<dbReference type="GO" id="GO:0051301">
    <property type="term" value="P:cell division"/>
    <property type="evidence" value="ECO:0007669"/>
    <property type="project" value="UniProtKB-KW"/>
</dbReference>
<keyword evidence="6" id="KW-0132">Cell division</keyword>
<evidence type="ECO:0000259" key="5">
    <source>
        <dbReference type="PROSITE" id="PS51178"/>
    </source>
</evidence>
<dbReference type="Gene3D" id="3.40.710.10">
    <property type="entry name" value="DD-peptidase/beta-lactamase superfamily"/>
    <property type="match status" value="1"/>
</dbReference>
<dbReference type="Pfam" id="PF03793">
    <property type="entry name" value="PASTA"/>
    <property type="match status" value="1"/>
</dbReference>
<dbReference type="PROSITE" id="PS51178">
    <property type="entry name" value="PASTA"/>
    <property type="match status" value="1"/>
</dbReference>
<name>A0A6S6LVQ5_9BACT</name>
<dbReference type="PANTHER" id="PTHR30627">
    <property type="entry name" value="PEPTIDOGLYCAN D,D-TRANSPEPTIDASE"/>
    <property type="match status" value="1"/>
</dbReference>
<dbReference type="Gene3D" id="3.30.450.330">
    <property type="match status" value="1"/>
</dbReference>
<keyword evidence="3" id="KW-0472">Membrane</keyword>
<gene>
    <name evidence="6" type="ORF">GEOBRER4_n0499</name>
</gene>
<dbReference type="SMART" id="SM00740">
    <property type="entry name" value="PASTA"/>
    <property type="match status" value="1"/>
</dbReference>
<dbReference type="GO" id="GO:0005886">
    <property type="term" value="C:plasma membrane"/>
    <property type="evidence" value="ECO:0007669"/>
    <property type="project" value="TreeGrafter"/>
</dbReference>
<feature type="region of interest" description="Disordered" evidence="4">
    <location>
        <begin position="569"/>
        <end position="597"/>
    </location>
</feature>
<protein>
    <submittedName>
        <fullName evidence="6">Cell division protein FtsI [Peptidoglycan synthetase]</fullName>
    </submittedName>
</protein>
<dbReference type="SUPFAM" id="SSF56601">
    <property type="entry name" value="beta-lactamase/transpeptidase-like"/>
    <property type="match status" value="1"/>
</dbReference>
<dbReference type="Pfam" id="PF00905">
    <property type="entry name" value="Transpeptidase"/>
    <property type="match status" value="1"/>
</dbReference>
<dbReference type="GO" id="GO:0008658">
    <property type="term" value="F:penicillin binding"/>
    <property type="evidence" value="ECO:0007669"/>
    <property type="project" value="InterPro"/>
</dbReference>
<keyword evidence="2" id="KW-0645">Protease</keyword>
<dbReference type="EMBL" id="AP023213">
    <property type="protein sequence ID" value="BCG45733.1"/>
    <property type="molecule type" value="Genomic_DNA"/>
</dbReference>
<dbReference type="GO" id="GO:0071555">
    <property type="term" value="P:cell wall organization"/>
    <property type="evidence" value="ECO:0007669"/>
    <property type="project" value="TreeGrafter"/>
</dbReference>
<organism evidence="6 7">
    <name type="scientific">Citrifermentans bremense</name>
    <dbReference type="NCBI Taxonomy" id="60035"/>
    <lineage>
        <taxon>Bacteria</taxon>
        <taxon>Pseudomonadati</taxon>
        <taxon>Thermodesulfobacteriota</taxon>
        <taxon>Desulfuromonadia</taxon>
        <taxon>Geobacterales</taxon>
        <taxon>Geobacteraceae</taxon>
        <taxon>Citrifermentans</taxon>
    </lineage>
</organism>
<dbReference type="GO" id="GO:0004180">
    <property type="term" value="F:carboxypeptidase activity"/>
    <property type="evidence" value="ECO:0007669"/>
    <property type="project" value="UniProtKB-KW"/>
</dbReference>
<evidence type="ECO:0000313" key="7">
    <source>
        <dbReference type="Proteomes" id="UP000515472"/>
    </source>
</evidence>
<keyword evidence="2" id="KW-0378">Hydrolase</keyword>
<proteinExistence type="predicted"/>
<dbReference type="InterPro" id="IPR012338">
    <property type="entry name" value="Beta-lactam/transpept-like"/>
</dbReference>
<keyword evidence="6" id="KW-0131">Cell cycle</keyword>
<feature type="domain" description="PASTA" evidence="5">
    <location>
        <begin position="603"/>
        <end position="662"/>
    </location>
</feature>
<dbReference type="PANTHER" id="PTHR30627:SF1">
    <property type="entry name" value="PEPTIDOGLYCAN D,D-TRANSPEPTIDASE FTSI"/>
    <property type="match status" value="1"/>
</dbReference>
<evidence type="ECO:0000256" key="3">
    <source>
        <dbReference type="ARBA" id="ARBA00023136"/>
    </source>
</evidence>
<dbReference type="KEGG" id="gbn:GEOBRER4_04830"/>